<dbReference type="Proteomes" id="UP000595437">
    <property type="component" value="Chromosome 18"/>
</dbReference>
<organism evidence="1 2">
    <name type="scientific">Caligus rogercresseyi</name>
    <name type="common">Sea louse</name>
    <dbReference type="NCBI Taxonomy" id="217165"/>
    <lineage>
        <taxon>Eukaryota</taxon>
        <taxon>Metazoa</taxon>
        <taxon>Ecdysozoa</taxon>
        <taxon>Arthropoda</taxon>
        <taxon>Crustacea</taxon>
        <taxon>Multicrustacea</taxon>
        <taxon>Hexanauplia</taxon>
        <taxon>Copepoda</taxon>
        <taxon>Siphonostomatoida</taxon>
        <taxon>Caligidae</taxon>
        <taxon>Caligus</taxon>
    </lineage>
</organism>
<proteinExistence type="predicted"/>
<gene>
    <name evidence="1" type="ORF">FKW44_023772</name>
</gene>
<dbReference type="AlphaFoldDB" id="A0A7T8GPG7"/>
<name>A0A7T8GPG7_CALRO</name>
<protein>
    <submittedName>
        <fullName evidence="1">Uncharacterized protein</fullName>
    </submittedName>
</protein>
<keyword evidence="2" id="KW-1185">Reference proteome</keyword>
<reference evidence="2" key="1">
    <citation type="submission" date="2021-01" db="EMBL/GenBank/DDBJ databases">
        <title>Caligus Genome Assembly.</title>
        <authorList>
            <person name="Gallardo-Escarate C."/>
        </authorList>
    </citation>
    <scope>NUCLEOTIDE SEQUENCE [LARGE SCALE GENOMIC DNA]</scope>
</reference>
<evidence type="ECO:0000313" key="2">
    <source>
        <dbReference type="Proteomes" id="UP000595437"/>
    </source>
</evidence>
<accession>A0A7T8GPG7</accession>
<evidence type="ECO:0000313" key="1">
    <source>
        <dbReference type="EMBL" id="QQP35524.1"/>
    </source>
</evidence>
<sequence>MLFARRSPSKHEEQSLCGPICGNGSNGTLQRWEGDFIRQGKVGGWRDVIHQRCWTE</sequence>
<dbReference type="EMBL" id="CP045907">
    <property type="protein sequence ID" value="QQP35524.1"/>
    <property type="molecule type" value="Genomic_DNA"/>
</dbReference>